<gene>
    <name evidence="5" type="ORF">CAG99_16390</name>
</gene>
<dbReference type="PANTHER" id="PTHR33204">
    <property type="entry name" value="TRANSCRIPTIONAL REGULATOR, MARR FAMILY"/>
    <property type="match status" value="1"/>
</dbReference>
<dbReference type="SUPFAM" id="SSF46785">
    <property type="entry name" value="Winged helix' DNA-binding domain"/>
    <property type="match status" value="1"/>
</dbReference>
<dbReference type="InterPro" id="IPR002577">
    <property type="entry name" value="HTH_HxlR"/>
</dbReference>
<dbReference type="GO" id="GO:0003677">
    <property type="term" value="F:DNA binding"/>
    <property type="evidence" value="ECO:0007669"/>
    <property type="project" value="UniProtKB-KW"/>
</dbReference>
<evidence type="ECO:0000256" key="3">
    <source>
        <dbReference type="ARBA" id="ARBA00023163"/>
    </source>
</evidence>
<evidence type="ECO:0000256" key="2">
    <source>
        <dbReference type="ARBA" id="ARBA00023125"/>
    </source>
</evidence>
<dbReference type="EMBL" id="CP021121">
    <property type="protein sequence ID" value="ARQ70211.1"/>
    <property type="molecule type" value="Genomic_DNA"/>
</dbReference>
<name>A0A1W7CZE4_9ACTN</name>
<proteinExistence type="predicted"/>
<evidence type="ECO:0000256" key="1">
    <source>
        <dbReference type="ARBA" id="ARBA00023015"/>
    </source>
</evidence>
<dbReference type="RefSeq" id="WP_086160066.1">
    <property type="nucleotide sequence ID" value="NZ_CP021121.1"/>
</dbReference>
<evidence type="ECO:0000259" key="4">
    <source>
        <dbReference type="PROSITE" id="PS51118"/>
    </source>
</evidence>
<dbReference type="Pfam" id="PF01638">
    <property type="entry name" value="HxlR"/>
    <property type="match status" value="1"/>
</dbReference>
<keyword evidence="2" id="KW-0238">DNA-binding</keyword>
<evidence type="ECO:0000313" key="5">
    <source>
        <dbReference type="EMBL" id="ARQ70211.1"/>
    </source>
</evidence>
<sequence length="270" mass="28505">MTGRSPKPLAPAVLTGLASRWALLIVDALAEETLRYTRLHGRVDGISHQMLARTLRALERDGIVVRTAHATVPPRVEYALTPAGRDLRTRVAGMCAWSRAHLPEIEAARERFAAEAEHTRLRRAGLAAVPGGPPAAPLTATDALAGPARRPGDGGREIGIDRADPFLVPRANAAWARLALRYRLYGPAGEFLLATAVDDGPPRWRAVRVLPGADLMGAGAAAFLGTAAGRPEFAALSPDGRVALRATTGAARVRVIAVPTDRPGRDAASC</sequence>
<dbReference type="OrthoDB" id="370168at2"/>
<keyword evidence="1" id="KW-0805">Transcription regulation</keyword>
<feature type="domain" description="HTH hxlR-type" evidence="4">
    <location>
        <begin position="5"/>
        <end position="106"/>
    </location>
</feature>
<keyword evidence="3" id="KW-0804">Transcription</keyword>
<dbReference type="InterPro" id="IPR036390">
    <property type="entry name" value="WH_DNA-bd_sf"/>
</dbReference>
<accession>A0A1W7CZE4</accession>
<dbReference type="AlphaFoldDB" id="A0A1W7CZE4"/>
<dbReference type="InterPro" id="IPR036388">
    <property type="entry name" value="WH-like_DNA-bd_sf"/>
</dbReference>
<dbReference type="PROSITE" id="PS51118">
    <property type="entry name" value="HTH_HXLR"/>
    <property type="match status" value="1"/>
</dbReference>
<organism evidence="5 6">
    <name type="scientific">Streptomyces marincola</name>
    <dbReference type="NCBI Taxonomy" id="2878388"/>
    <lineage>
        <taxon>Bacteria</taxon>
        <taxon>Bacillati</taxon>
        <taxon>Actinomycetota</taxon>
        <taxon>Actinomycetes</taxon>
        <taxon>Kitasatosporales</taxon>
        <taxon>Streptomycetaceae</taxon>
        <taxon>Streptomyces</taxon>
    </lineage>
</organism>
<dbReference type="Proteomes" id="UP000194218">
    <property type="component" value="Chromosome"/>
</dbReference>
<reference evidence="5 6" key="1">
    <citation type="submission" date="2017-05" db="EMBL/GenBank/DDBJ databases">
        <title>Complete genome sequence of Streptomyces sp. SCSIO 03032 revealed the diverse biosynthetic pathways for its bioactive secondary metabolites.</title>
        <authorList>
            <person name="Ma L."/>
            <person name="Zhu Y."/>
            <person name="Zhang W."/>
            <person name="Zhang G."/>
            <person name="Tian X."/>
            <person name="Zhang S."/>
            <person name="Zhang C."/>
        </authorList>
    </citation>
    <scope>NUCLEOTIDE SEQUENCE [LARGE SCALE GENOMIC DNA]</scope>
    <source>
        <strain evidence="5 6">SCSIO 03032</strain>
    </source>
</reference>
<dbReference type="PANTHER" id="PTHR33204:SF39">
    <property type="entry name" value="TRANSCRIPTIONAL REGULATORY PROTEIN"/>
    <property type="match status" value="1"/>
</dbReference>
<dbReference type="KEGG" id="smao:CAG99_16390"/>
<keyword evidence="6" id="KW-1185">Reference proteome</keyword>
<dbReference type="Gene3D" id="1.10.10.10">
    <property type="entry name" value="Winged helix-like DNA-binding domain superfamily/Winged helix DNA-binding domain"/>
    <property type="match status" value="1"/>
</dbReference>
<protein>
    <recommendedName>
        <fullName evidence="4">HTH hxlR-type domain-containing protein</fullName>
    </recommendedName>
</protein>
<evidence type="ECO:0000313" key="6">
    <source>
        <dbReference type="Proteomes" id="UP000194218"/>
    </source>
</evidence>